<sequence>MFLLKFHCELNFIEYFWGVVKKYLREHCDYTFETLKKNMPEALDSVNMQTIRRWEHRMQRWMDGYRNGMETRAAQIHVRNYSSKKSKSHRRIPEQVA</sequence>
<feature type="non-terminal residue" evidence="1">
    <location>
        <position position="97"/>
    </location>
</feature>
<organism evidence="1 2">
    <name type="scientific">Laccaria amethystina LaAM-08-1</name>
    <dbReference type="NCBI Taxonomy" id="1095629"/>
    <lineage>
        <taxon>Eukaryota</taxon>
        <taxon>Fungi</taxon>
        <taxon>Dikarya</taxon>
        <taxon>Basidiomycota</taxon>
        <taxon>Agaricomycotina</taxon>
        <taxon>Agaricomycetes</taxon>
        <taxon>Agaricomycetidae</taxon>
        <taxon>Agaricales</taxon>
        <taxon>Agaricineae</taxon>
        <taxon>Hydnangiaceae</taxon>
        <taxon>Laccaria</taxon>
    </lineage>
</organism>
<dbReference type="Gene3D" id="3.30.420.10">
    <property type="entry name" value="Ribonuclease H-like superfamily/Ribonuclease H"/>
    <property type="match status" value="1"/>
</dbReference>
<dbReference type="EMBL" id="KN838840">
    <property type="protein sequence ID" value="KIJ93522.1"/>
    <property type="molecule type" value="Genomic_DNA"/>
</dbReference>
<dbReference type="STRING" id="1095629.A0A0C9XBC1"/>
<dbReference type="Proteomes" id="UP000054477">
    <property type="component" value="Unassembled WGS sequence"/>
</dbReference>
<reference evidence="1 2" key="1">
    <citation type="submission" date="2014-04" db="EMBL/GenBank/DDBJ databases">
        <authorList>
            <consortium name="DOE Joint Genome Institute"/>
            <person name="Kuo A."/>
            <person name="Kohler A."/>
            <person name="Nagy L.G."/>
            <person name="Floudas D."/>
            <person name="Copeland A."/>
            <person name="Barry K.W."/>
            <person name="Cichocki N."/>
            <person name="Veneault-Fourrey C."/>
            <person name="LaButti K."/>
            <person name="Lindquist E.A."/>
            <person name="Lipzen A."/>
            <person name="Lundell T."/>
            <person name="Morin E."/>
            <person name="Murat C."/>
            <person name="Sun H."/>
            <person name="Tunlid A."/>
            <person name="Henrissat B."/>
            <person name="Grigoriev I.V."/>
            <person name="Hibbett D.S."/>
            <person name="Martin F."/>
            <person name="Nordberg H.P."/>
            <person name="Cantor M.N."/>
            <person name="Hua S.X."/>
        </authorList>
    </citation>
    <scope>NUCLEOTIDE SEQUENCE [LARGE SCALE GENOMIC DNA]</scope>
    <source>
        <strain evidence="1 2">LaAM-08-1</strain>
    </source>
</reference>
<reference evidence="2" key="2">
    <citation type="submission" date="2015-01" db="EMBL/GenBank/DDBJ databases">
        <title>Evolutionary Origins and Diversification of the Mycorrhizal Mutualists.</title>
        <authorList>
            <consortium name="DOE Joint Genome Institute"/>
            <consortium name="Mycorrhizal Genomics Consortium"/>
            <person name="Kohler A."/>
            <person name="Kuo A."/>
            <person name="Nagy L.G."/>
            <person name="Floudas D."/>
            <person name="Copeland A."/>
            <person name="Barry K.W."/>
            <person name="Cichocki N."/>
            <person name="Veneault-Fourrey C."/>
            <person name="LaButti K."/>
            <person name="Lindquist E.A."/>
            <person name="Lipzen A."/>
            <person name="Lundell T."/>
            <person name="Morin E."/>
            <person name="Murat C."/>
            <person name="Riley R."/>
            <person name="Ohm R."/>
            <person name="Sun H."/>
            <person name="Tunlid A."/>
            <person name="Henrissat B."/>
            <person name="Grigoriev I.V."/>
            <person name="Hibbett D.S."/>
            <person name="Martin F."/>
        </authorList>
    </citation>
    <scope>NUCLEOTIDE SEQUENCE [LARGE SCALE GENOMIC DNA]</scope>
    <source>
        <strain evidence="2">LaAM-08-1</strain>
    </source>
</reference>
<protein>
    <submittedName>
        <fullName evidence="1">Uncharacterized protein</fullName>
    </submittedName>
</protein>
<dbReference type="OrthoDB" id="2449121at2759"/>
<evidence type="ECO:0000313" key="1">
    <source>
        <dbReference type="EMBL" id="KIJ93522.1"/>
    </source>
</evidence>
<proteinExistence type="predicted"/>
<evidence type="ECO:0000313" key="2">
    <source>
        <dbReference type="Proteomes" id="UP000054477"/>
    </source>
</evidence>
<accession>A0A0C9XBC1</accession>
<dbReference type="AlphaFoldDB" id="A0A0C9XBC1"/>
<dbReference type="InterPro" id="IPR036397">
    <property type="entry name" value="RNaseH_sf"/>
</dbReference>
<gene>
    <name evidence="1" type="ORF">K443DRAFT_645435</name>
</gene>
<dbReference type="GO" id="GO:0003676">
    <property type="term" value="F:nucleic acid binding"/>
    <property type="evidence" value="ECO:0007669"/>
    <property type="project" value="InterPro"/>
</dbReference>
<keyword evidence="2" id="KW-1185">Reference proteome</keyword>
<dbReference type="HOGENOM" id="CLU_005726_8_1_1"/>
<name>A0A0C9XBC1_9AGAR</name>